<proteinExistence type="predicted"/>
<organism evidence="3 4">
    <name type="scientific">Brucella cytisi</name>
    <dbReference type="NCBI Taxonomy" id="407152"/>
    <lineage>
        <taxon>Bacteria</taxon>
        <taxon>Pseudomonadati</taxon>
        <taxon>Pseudomonadota</taxon>
        <taxon>Alphaproteobacteria</taxon>
        <taxon>Hyphomicrobiales</taxon>
        <taxon>Brucellaceae</taxon>
        <taxon>Brucella/Ochrobactrum group</taxon>
        <taxon>Brucella</taxon>
    </lineage>
</organism>
<evidence type="ECO:0000313" key="3">
    <source>
        <dbReference type="EMBL" id="OIS90562.1"/>
    </source>
</evidence>
<evidence type="ECO:0000313" key="4">
    <source>
        <dbReference type="Proteomes" id="UP000182985"/>
    </source>
</evidence>
<feature type="domain" description="AB hydrolase-1" evidence="2">
    <location>
        <begin position="32"/>
        <end position="244"/>
    </location>
</feature>
<comment type="caution">
    <text evidence="3">The sequence shown here is derived from an EMBL/GenBank/DDBJ whole genome shotgun (WGS) entry which is preliminary data.</text>
</comment>
<name>A0A1J6HVB8_9HYPH</name>
<keyword evidence="4" id="KW-1185">Reference proteome</keyword>
<dbReference type="InterPro" id="IPR029058">
    <property type="entry name" value="AB_hydrolase_fold"/>
</dbReference>
<dbReference type="Proteomes" id="UP000182985">
    <property type="component" value="Unassembled WGS sequence"/>
</dbReference>
<reference evidence="3 4" key="1">
    <citation type="submission" date="2016-10" db="EMBL/GenBank/DDBJ databases">
        <title>The Draft Genome Sequence of the Potato Rhizosphere Bacteria Ochrobactrum sp. IPA7.2.</title>
        <authorList>
            <person name="Gogoleva N.E."/>
            <person name="Khlopko Y.A."/>
            <person name="Burygin G.L."/>
            <person name="Plotnikov A.O."/>
        </authorList>
    </citation>
    <scope>NUCLEOTIDE SEQUENCE [LARGE SCALE GENOMIC DNA]</scope>
    <source>
        <strain evidence="3 4">IPA7.2</strain>
    </source>
</reference>
<dbReference type="OrthoDB" id="9814966at2"/>
<sequence>MNWIRTVPTLFGIAVATTMTLPNTAAAAVNNIILVHGMNMDGGAWRAVYERLNADGYNVTVVQLPMTSIEDDLASTRRAIDAQKGPMVLVGHSYGGLVISQVGTPASVKALVYVAAFQPKIGESLASLNASVPSRMPQDALRIFDDGYYVVKPEVWIADVANGLKASDAQYSAMFQTPANTSIFEYKAKAAAWQKIPTWVAIATEDRTLAPELQRQMSERSGARQVNIAGGHLLLLSHPDEVAALIEEAAVAVK</sequence>
<dbReference type="PANTHER" id="PTHR37017">
    <property type="entry name" value="AB HYDROLASE-1 DOMAIN-CONTAINING PROTEIN-RELATED"/>
    <property type="match status" value="1"/>
</dbReference>
<keyword evidence="1" id="KW-0732">Signal</keyword>
<evidence type="ECO:0000259" key="2">
    <source>
        <dbReference type="Pfam" id="PF12697"/>
    </source>
</evidence>
<dbReference type="SUPFAM" id="SSF53474">
    <property type="entry name" value="alpha/beta-Hydrolases"/>
    <property type="match status" value="1"/>
</dbReference>
<dbReference type="EMBL" id="MOEC01000047">
    <property type="protein sequence ID" value="OIS90562.1"/>
    <property type="molecule type" value="Genomic_DNA"/>
</dbReference>
<feature type="chain" id="PRO_5009639240" evidence="1">
    <location>
        <begin position="28"/>
        <end position="254"/>
    </location>
</feature>
<protein>
    <submittedName>
        <fullName evidence="3">Alpha/beta hydrolase</fullName>
    </submittedName>
</protein>
<dbReference type="Gene3D" id="3.40.50.1820">
    <property type="entry name" value="alpha/beta hydrolase"/>
    <property type="match status" value="1"/>
</dbReference>
<accession>A0A1J6HVB8</accession>
<evidence type="ECO:0000256" key="1">
    <source>
        <dbReference type="SAM" id="SignalP"/>
    </source>
</evidence>
<dbReference type="RefSeq" id="WP_071634188.1">
    <property type="nucleotide sequence ID" value="NZ_MOEC01000047.1"/>
</dbReference>
<dbReference type="GO" id="GO:0016787">
    <property type="term" value="F:hydrolase activity"/>
    <property type="evidence" value="ECO:0007669"/>
    <property type="project" value="UniProtKB-KW"/>
</dbReference>
<keyword evidence="3" id="KW-0378">Hydrolase</keyword>
<dbReference type="InterPro" id="IPR000073">
    <property type="entry name" value="AB_hydrolase_1"/>
</dbReference>
<dbReference type="AlphaFoldDB" id="A0A1J6HVB8"/>
<feature type="signal peptide" evidence="1">
    <location>
        <begin position="1"/>
        <end position="27"/>
    </location>
</feature>
<gene>
    <name evidence="3" type="ORF">BLA27_26090</name>
</gene>
<dbReference type="Pfam" id="PF12697">
    <property type="entry name" value="Abhydrolase_6"/>
    <property type="match status" value="1"/>
</dbReference>
<dbReference type="PANTHER" id="PTHR37017:SF11">
    <property type="entry name" value="ESTERASE_LIPASE_THIOESTERASE DOMAIN-CONTAINING PROTEIN"/>
    <property type="match status" value="1"/>
</dbReference>
<dbReference type="InterPro" id="IPR052897">
    <property type="entry name" value="Sec-Metab_Biosynth_Hydrolase"/>
</dbReference>